<name>A0ABD3TAI2_9LAMI</name>
<evidence type="ECO:0000313" key="4">
    <source>
        <dbReference type="Proteomes" id="UP001634393"/>
    </source>
</evidence>
<organism evidence="3 4">
    <name type="scientific">Penstemon smallii</name>
    <dbReference type="NCBI Taxonomy" id="265156"/>
    <lineage>
        <taxon>Eukaryota</taxon>
        <taxon>Viridiplantae</taxon>
        <taxon>Streptophyta</taxon>
        <taxon>Embryophyta</taxon>
        <taxon>Tracheophyta</taxon>
        <taxon>Spermatophyta</taxon>
        <taxon>Magnoliopsida</taxon>
        <taxon>eudicotyledons</taxon>
        <taxon>Gunneridae</taxon>
        <taxon>Pentapetalae</taxon>
        <taxon>asterids</taxon>
        <taxon>lamiids</taxon>
        <taxon>Lamiales</taxon>
        <taxon>Plantaginaceae</taxon>
        <taxon>Cheloneae</taxon>
        <taxon>Penstemon</taxon>
    </lineage>
</organism>
<reference evidence="3 4" key="1">
    <citation type="submission" date="2024-12" db="EMBL/GenBank/DDBJ databases">
        <title>The unique morphological basis and parallel evolutionary history of personate flowers in Penstemon.</title>
        <authorList>
            <person name="Depatie T.H."/>
            <person name="Wessinger C.A."/>
        </authorList>
    </citation>
    <scope>NUCLEOTIDE SEQUENCE [LARGE SCALE GENOMIC DNA]</scope>
    <source>
        <strain evidence="3">WTNN_2</strain>
        <tissue evidence="3">Leaf</tissue>
    </source>
</reference>
<dbReference type="Proteomes" id="UP001634393">
    <property type="component" value="Unassembled WGS sequence"/>
</dbReference>
<comment type="caution">
    <text evidence="3">The sequence shown here is derived from an EMBL/GenBank/DDBJ whole genome shotgun (WGS) entry which is preliminary data.</text>
</comment>
<protein>
    <recommendedName>
        <fullName evidence="2">Myb/SANT-like domain-containing protein</fullName>
    </recommendedName>
</protein>
<dbReference type="InterPro" id="IPR024752">
    <property type="entry name" value="Myb/SANT-like_dom"/>
</dbReference>
<dbReference type="PANTHER" id="PTHR31704:SF37">
    <property type="entry name" value="HEAT SHOCK PROTEIN"/>
    <property type="match status" value="1"/>
</dbReference>
<gene>
    <name evidence="3" type="ORF">ACJIZ3_008711</name>
</gene>
<sequence>MDSYMNIFSSSQTTDVSFPSTEPFSQPSTETSARIQKKKHFDSFIKATWDTKCSEIFIRLCVGEVTAGNRPSNHFNKTGWDNLVKKNGAATNRKYSKVELKNKWDSLKEFSQWKSLTNGETGLGWDHKKGTVTATKEWWSRKIQGNPNAAKFRLKGPLLVYDQETLFSDVVATGNSAWDSKLGINTESTPTSDFVQRTHVEGGPSATKNKQRNGVEEFLARIRHKKAKKVSTAAKIQNTVAASRVPDNASRQYSISMCIEIIENMDVIENGDDLWLYSTGLMLKPAIRELFLALNAQTIVFIFGF</sequence>
<dbReference type="EMBL" id="JBJXBP010000004">
    <property type="protein sequence ID" value="KAL3833975.1"/>
    <property type="molecule type" value="Genomic_DNA"/>
</dbReference>
<feature type="domain" description="Myb/SANT-like" evidence="2">
    <location>
        <begin position="48"/>
        <end position="141"/>
    </location>
</feature>
<dbReference type="AlphaFoldDB" id="A0ABD3TAI2"/>
<dbReference type="PANTHER" id="PTHR31704">
    <property type="entry name" value="MYB/SANT-LIKE DNA-BINDING DOMAIN PROTEIN-RELATED"/>
    <property type="match status" value="1"/>
</dbReference>
<accession>A0ABD3TAI2</accession>
<proteinExistence type="predicted"/>
<evidence type="ECO:0000259" key="2">
    <source>
        <dbReference type="Pfam" id="PF12776"/>
    </source>
</evidence>
<dbReference type="Pfam" id="PF12776">
    <property type="entry name" value="Myb_DNA-bind_3"/>
    <property type="match status" value="1"/>
</dbReference>
<feature type="region of interest" description="Disordered" evidence="1">
    <location>
        <begin position="13"/>
        <end position="32"/>
    </location>
</feature>
<keyword evidence="4" id="KW-1185">Reference proteome</keyword>
<evidence type="ECO:0000313" key="3">
    <source>
        <dbReference type="EMBL" id="KAL3833975.1"/>
    </source>
</evidence>
<evidence type="ECO:0000256" key="1">
    <source>
        <dbReference type="SAM" id="MobiDB-lite"/>
    </source>
</evidence>